<protein>
    <submittedName>
        <fullName evidence="1">Uncharacterized protein</fullName>
    </submittedName>
</protein>
<organism evidence="1 2">
    <name type="scientific">Georhizobium profundi</name>
    <dbReference type="NCBI Taxonomy" id="2341112"/>
    <lineage>
        <taxon>Bacteria</taxon>
        <taxon>Pseudomonadati</taxon>
        <taxon>Pseudomonadota</taxon>
        <taxon>Alphaproteobacteria</taxon>
        <taxon>Hyphomicrobiales</taxon>
        <taxon>Rhizobiaceae</taxon>
        <taxon>Georhizobium</taxon>
    </lineage>
</organism>
<sequence length="135" mass="15277">MSYEAWGEPDDSPFEAAIEAGWIDPTDQTKALIDVMNERDRQVNEEGWSSEHDDFHVDESLAQAAACYALPDPELVTPGWPAGARTRPRLWPKNWAATWWKPQDRRRNLVRAAALLLAEIERIDRADLMGGPNHG</sequence>
<dbReference type="Proteomes" id="UP000268192">
    <property type="component" value="Chromosome"/>
</dbReference>
<evidence type="ECO:0000313" key="1">
    <source>
        <dbReference type="EMBL" id="AZN72767.1"/>
    </source>
</evidence>
<gene>
    <name evidence="1" type="ORF">D5400_17115</name>
</gene>
<dbReference type="KEGG" id="abaw:D5400_17115"/>
<dbReference type="EMBL" id="CP032509">
    <property type="protein sequence ID" value="AZN72767.1"/>
    <property type="molecule type" value="Genomic_DNA"/>
</dbReference>
<keyword evidence="2" id="KW-1185">Reference proteome</keyword>
<accession>A0A3Q8XQA2</accession>
<proteinExistence type="predicted"/>
<dbReference type="OrthoDB" id="983041at2"/>
<evidence type="ECO:0000313" key="2">
    <source>
        <dbReference type="Proteomes" id="UP000268192"/>
    </source>
</evidence>
<reference evidence="1 2" key="1">
    <citation type="submission" date="2018-09" db="EMBL/GenBank/DDBJ databases">
        <title>Marinorhizobium profundi gen. nov., sp. nov., isolated from a deep-sea sediment sample from the New Britain Trench and proposal of Marinorhizobiaceae fam. nov. in the order Rhizobiales of the class Alphaproteobacteria.</title>
        <authorList>
            <person name="Cao J."/>
        </authorList>
    </citation>
    <scope>NUCLEOTIDE SEQUENCE [LARGE SCALE GENOMIC DNA]</scope>
    <source>
        <strain evidence="1 2">WS11</strain>
    </source>
</reference>
<dbReference type="RefSeq" id="WP_126011095.1">
    <property type="nucleotide sequence ID" value="NZ_CP032509.1"/>
</dbReference>
<name>A0A3Q8XQA2_9HYPH</name>
<dbReference type="AlphaFoldDB" id="A0A3Q8XQA2"/>